<dbReference type="SUPFAM" id="SSF53218">
    <property type="entry name" value="Molybdenum cofactor biosynthesis proteins"/>
    <property type="match status" value="1"/>
</dbReference>
<dbReference type="EMBL" id="CP112932">
    <property type="protein sequence ID" value="WPY00547.1"/>
    <property type="molecule type" value="Genomic_DNA"/>
</dbReference>
<dbReference type="SMART" id="SM00852">
    <property type="entry name" value="MoCF_biosynth"/>
    <property type="match status" value="1"/>
</dbReference>
<accession>A0ABZ0UV98</accession>
<sequence length="261" mass="28841">MLNPTAAIIIIGNEILSGRIQDINVLYIAKKLTEIGIKLSEVRIISDTQKMIIDTVLALKSQYDYIFTTGGIGPTHDDITTVAIATALNLSIELNPLAENVIRKFCVLHNQPFNQAVEKMAFLPHGCKLIDNNISGAPGFIVENIYVMAGVPNIMHSMFEQVLSTLKHGNPIISKYIDIMIGENIIATDFADLQNKYPDIEMGSYPFKKDDQCGTSLVLSSANTLLLEQAYADLLKLVHKILSKRDSISCVKSVDCHYELT</sequence>
<dbReference type="RefSeq" id="WP_323738604.1">
    <property type="nucleotide sequence ID" value="NZ_CP112932.1"/>
</dbReference>
<evidence type="ECO:0000259" key="1">
    <source>
        <dbReference type="SMART" id="SM00852"/>
    </source>
</evidence>
<dbReference type="Pfam" id="PF24102">
    <property type="entry name" value="FLAD1_M"/>
    <property type="match status" value="1"/>
</dbReference>
<dbReference type="CDD" id="cd00885">
    <property type="entry name" value="cinA"/>
    <property type="match status" value="1"/>
</dbReference>
<name>A0ABZ0UV98_9RICK</name>
<dbReference type="Proteomes" id="UP001326613">
    <property type="component" value="Chromosome"/>
</dbReference>
<proteinExistence type="predicted"/>
<feature type="domain" description="MoaB/Mog" evidence="1">
    <location>
        <begin position="7"/>
        <end position="169"/>
    </location>
</feature>
<dbReference type="InterPro" id="IPR036425">
    <property type="entry name" value="MoaB/Mog-like_dom_sf"/>
</dbReference>
<dbReference type="InterPro" id="IPR050101">
    <property type="entry name" value="CinA"/>
</dbReference>
<organism evidence="2 3">
    <name type="scientific">Candidatus Trichorickettsia mobilis</name>
    <dbReference type="NCBI Taxonomy" id="1346319"/>
    <lineage>
        <taxon>Bacteria</taxon>
        <taxon>Pseudomonadati</taxon>
        <taxon>Pseudomonadota</taxon>
        <taxon>Alphaproteobacteria</taxon>
        <taxon>Rickettsiales</taxon>
        <taxon>Rickettsiaceae</taxon>
        <taxon>Rickettsieae</taxon>
        <taxon>Candidatus Trichorickettsia</taxon>
    </lineage>
</organism>
<gene>
    <name evidence="2" type="ORF">Trichorick_00427</name>
</gene>
<dbReference type="InterPro" id="IPR001453">
    <property type="entry name" value="MoaB/Mog_dom"/>
</dbReference>
<dbReference type="Pfam" id="PF00994">
    <property type="entry name" value="MoCF_biosynth"/>
    <property type="match status" value="1"/>
</dbReference>
<protein>
    <submittedName>
        <fullName evidence="2">Competence/damage-inducible protein A</fullName>
    </submittedName>
</protein>
<evidence type="ECO:0000313" key="3">
    <source>
        <dbReference type="Proteomes" id="UP001326613"/>
    </source>
</evidence>
<dbReference type="Gene3D" id="3.40.980.10">
    <property type="entry name" value="MoaB/Mog-like domain"/>
    <property type="match status" value="1"/>
</dbReference>
<dbReference type="PANTHER" id="PTHR13939">
    <property type="entry name" value="NICOTINAMIDE-NUCLEOTIDE AMIDOHYDROLASE PNCC"/>
    <property type="match status" value="1"/>
</dbReference>
<dbReference type="InterPro" id="IPR056596">
    <property type="entry name" value="FLAD1_M"/>
</dbReference>
<keyword evidence="3" id="KW-1185">Reference proteome</keyword>
<reference evidence="2 3" key="1">
    <citation type="submission" date="2022-10" db="EMBL/GenBank/DDBJ databases">
        <title>Host association and intracellularity evolved multiple times independently in the Rickettsiales.</title>
        <authorList>
            <person name="Castelli M."/>
            <person name="Nardi T."/>
            <person name="Gammuto L."/>
            <person name="Bellinzona G."/>
            <person name="Sabaneyeva E."/>
            <person name="Potekhin A."/>
            <person name="Serra V."/>
            <person name="Petroni G."/>
            <person name="Sassera D."/>
        </authorList>
    </citation>
    <scope>NUCLEOTIDE SEQUENCE [LARGE SCALE GENOMIC DNA]</scope>
    <source>
        <strain evidence="2 3">Kr 154-4</strain>
    </source>
</reference>
<dbReference type="PANTHER" id="PTHR13939:SF0">
    <property type="entry name" value="NMN AMIDOHYDROLASE-LIKE PROTEIN YFAY"/>
    <property type="match status" value="1"/>
</dbReference>
<evidence type="ECO:0000313" key="2">
    <source>
        <dbReference type="EMBL" id="WPY00547.1"/>
    </source>
</evidence>